<organism evidence="3 4">
    <name type="scientific">Rhizobium oryzicola</name>
    <dbReference type="NCBI Taxonomy" id="1232668"/>
    <lineage>
        <taxon>Bacteria</taxon>
        <taxon>Pseudomonadati</taxon>
        <taxon>Pseudomonadota</taxon>
        <taxon>Alphaproteobacteria</taxon>
        <taxon>Hyphomicrobiales</taxon>
        <taxon>Rhizobiaceae</taxon>
        <taxon>Rhizobium/Agrobacterium group</taxon>
        <taxon>Rhizobium</taxon>
    </lineage>
</organism>
<keyword evidence="2" id="KW-1133">Transmembrane helix</keyword>
<reference evidence="3" key="2">
    <citation type="submission" date="2023-07" db="EMBL/GenBank/DDBJ databases">
        <authorList>
            <person name="Sun H."/>
        </authorList>
    </citation>
    <scope>NUCLEOTIDE SEQUENCE</scope>
    <source>
        <strain evidence="3">05753</strain>
    </source>
</reference>
<keyword evidence="2" id="KW-0812">Transmembrane</keyword>
<keyword evidence="4" id="KW-1185">Reference proteome</keyword>
<evidence type="ECO:0000256" key="1">
    <source>
        <dbReference type="SAM" id="MobiDB-lite"/>
    </source>
</evidence>
<feature type="region of interest" description="Disordered" evidence="1">
    <location>
        <begin position="1"/>
        <end position="27"/>
    </location>
</feature>
<protein>
    <submittedName>
        <fullName evidence="3">Uncharacterized protein</fullName>
    </submittedName>
</protein>
<proteinExistence type="predicted"/>
<dbReference type="Proteomes" id="UP001169006">
    <property type="component" value="Unassembled WGS sequence"/>
</dbReference>
<reference evidence="3" key="1">
    <citation type="journal article" date="2015" name="Int. J. Syst. Evol. Microbiol.">
        <title>Rhizobium oryzicola sp. nov., potential plant-growth-promoting endophytic bacteria isolated from rice roots.</title>
        <authorList>
            <person name="Zhang X.X."/>
            <person name="Gao J.S."/>
            <person name="Cao Y.H."/>
            <person name="Sheirdil R.A."/>
            <person name="Wang X.C."/>
            <person name="Zhang L."/>
        </authorList>
    </citation>
    <scope>NUCLEOTIDE SEQUENCE</scope>
    <source>
        <strain evidence="3">05753</strain>
    </source>
</reference>
<sequence length="58" mass="6525">MMAKDPENDPITAPEDSYSKRQQKRRGGRGLVSFFIIYTLAAFGLYLVIVLFGVIRSS</sequence>
<feature type="transmembrane region" description="Helical" evidence="2">
    <location>
        <begin position="30"/>
        <end position="55"/>
    </location>
</feature>
<comment type="caution">
    <text evidence="3">The sequence shown here is derived from an EMBL/GenBank/DDBJ whole genome shotgun (WGS) entry which is preliminary data.</text>
</comment>
<gene>
    <name evidence="3" type="ORF">Q2T52_19035</name>
</gene>
<accession>A0ABT8T0B7</accession>
<dbReference type="RefSeq" id="WP_302078414.1">
    <property type="nucleotide sequence ID" value="NZ_JAUKWQ010000007.1"/>
</dbReference>
<evidence type="ECO:0000313" key="3">
    <source>
        <dbReference type="EMBL" id="MDO1584184.1"/>
    </source>
</evidence>
<evidence type="ECO:0000256" key="2">
    <source>
        <dbReference type="SAM" id="Phobius"/>
    </source>
</evidence>
<keyword evidence="2" id="KW-0472">Membrane</keyword>
<name>A0ABT8T0B7_9HYPH</name>
<evidence type="ECO:0000313" key="4">
    <source>
        <dbReference type="Proteomes" id="UP001169006"/>
    </source>
</evidence>
<dbReference type="EMBL" id="JAUKWQ010000007">
    <property type="protein sequence ID" value="MDO1584184.1"/>
    <property type="molecule type" value="Genomic_DNA"/>
</dbReference>